<organism evidence="1 2">
    <name type="scientific">Camellia lanceoleosa</name>
    <dbReference type="NCBI Taxonomy" id="1840588"/>
    <lineage>
        <taxon>Eukaryota</taxon>
        <taxon>Viridiplantae</taxon>
        <taxon>Streptophyta</taxon>
        <taxon>Embryophyta</taxon>
        <taxon>Tracheophyta</taxon>
        <taxon>Spermatophyta</taxon>
        <taxon>Magnoliopsida</taxon>
        <taxon>eudicotyledons</taxon>
        <taxon>Gunneridae</taxon>
        <taxon>Pentapetalae</taxon>
        <taxon>asterids</taxon>
        <taxon>Ericales</taxon>
        <taxon>Theaceae</taxon>
        <taxon>Camellia</taxon>
    </lineage>
</organism>
<accession>A0ACC0IIF1</accession>
<keyword evidence="2" id="KW-1185">Reference proteome</keyword>
<gene>
    <name evidence="1" type="ORF">LOK49_LG02G01881</name>
</gene>
<reference evidence="1 2" key="1">
    <citation type="journal article" date="2022" name="Plant J.">
        <title>Chromosome-level genome of Camellia lanceoleosa provides a valuable resource for understanding genome evolution and self-incompatibility.</title>
        <authorList>
            <person name="Gong W."/>
            <person name="Xiao S."/>
            <person name="Wang L."/>
            <person name="Liao Z."/>
            <person name="Chang Y."/>
            <person name="Mo W."/>
            <person name="Hu G."/>
            <person name="Li W."/>
            <person name="Zhao G."/>
            <person name="Zhu H."/>
            <person name="Hu X."/>
            <person name="Ji K."/>
            <person name="Xiang X."/>
            <person name="Song Q."/>
            <person name="Yuan D."/>
            <person name="Jin S."/>
            <person name="Zhang L."/>
        </authorList>
    </citation>
    <scope>NUCLEOTIDE SEQUENCE [LARGE SCALE GENOMIC DNA]</scope>
    <source>
        <strain evidence="1">SQ_2022a</strain>
    </source>
</reference>
<keyword evidence="1" id="KW-0762">Sugar transport</keyword>
<dbReference type="EMBL" id="CM045760">
    <property type="protein sequence ID" value="KAI8025589.1"/>
    <property type="molecule type" value="Genomic_DNA"/>
</dbReference>
<evidence type="ECO:0000313" key="2">
    <source>
        <dbReference type="Proteomes" id="UP001060215"/>
    </source>
</evidence>
<protein>
    <submittedName>
        <fullName evidence="1">Sugar transport protein MST8</fullName>
    </submittedName>
</protein>
<keyword evidence="1" id="KW-0813">Transport</keyword>
<proteinExistence type="predicted"/>
<sequence length="153" mass="17278">MLQSAVAILNGAKFGVTEDATNLGMQYSSILVCCICIFVTTFAFSWGPLGWLVSSEIFPLEIQSSTQSIVMAVNMSFTFLIAQIFLSALCMVKFDLFIIFAGLVLIMSLFVIFFISETNNIPIEEMSQVWRGHWYWKKFVDDEKEIKMKNGSP</sequence>
<evidence type="ECO:0000313" key="1">
    <source>
        <dbReference type="EMBL" id="KAI8025589.1"/>
    </source>
</evidence>
<dbReference type="Proteomes" id="UP001060215">
    <property type="component" value="Chromosome 3"/>
</dbReference>
<comment type="caution">
    <text evidence="1">The sequence shown here is derived from an EMBL/GenBank/DDBJ whole genome shotgun (WGS) entry which is preliminary data.</text>
</comment>
<name>A0ACC0IIF1_9ERIC</name>